<dbReference type="EMBL" id="BAAAFI010000044">
    <property type="protein sequence ID" value="GAA0880497.1"/>
    <property type="molecule type" value="Genomic_DNA"/>
</dbReference>
<dbReference type="InterPro" id="IPR002125">
    <property type="entry name" value="CMP_dCMP_dom"/>
</dbReference>
<dbReference type="Gene3D" id="3.40.140.10">
    <property type="entry name" value="Cytidine Deaminase, domain 2"/>
    <property type="match status" value="1"/>
</dbReference>
<gene>
    <name evidence="6" type="ORF">GCM10009119_34670</name>
</gene>
<dbReference type="PROSITE" id="PS51747">
    <property type="entry name" value="CYT_DCMP_DEAMINASES_2"/>
    <property type="match status" value="1"/>
</dbReference>
<dbReference type="Proteomes" id="UP001500469">
    <property type="component" value="Unassembled WGS sequence"/>
</dbReference>
<reference evidence="7" key="1">
    <citation type="journal article" date="2019" name="Int. J. Syst. Evol. Microbiol.">
        <title>The Global Catalogue of Microorganisms (GCM) 10K type strain sequencing project: providing services to taxonomists for standard genome sequencing and annotation.</title>
        <authorList>
            <consortium name="The Broad Institute Genomics Platform"/>
            <consortium name="The Broad Institute Genome Sequencing Center for Infectious Disease"/>
            <person name="Wu L."/>
            <person name="Ma J."/>
        </authorList>
    </citation>
    <scope>NUCLEOTIDE SEQUENCE [LARGE SCALE GENOMIC DNA]</scope>
    <source>
        <strain evidence="7">JCM 16112</strain>
    </source>
</reference>
<evidence type="ECO:0000313" key="7">
    <source>
        <dbReference type="Proteomes" id="UP001500469"/>
    </source>
</evidence>
<evidence type="ECO:0000256" key="4">
    <source>
        <dbReference type="ARBA" id="ARBA00022833"/>
    </source>
</evidence>
<dbReference type="PANTHER" id="PTHR11644">
    <property type="entry name" value="CYTIDINE DEAMINASE"/>
    <property type="match status" value="1"/>
</dbReference>
<dbReference type="Pfam" id="PF00383">
    <property type="entry name" value="dCMP_cyt_deam_1"/>
    <property type="match status" value="1"/>
</dbReference>
<dbReference type="InterPro" id="IPR050202">
    <property type="entry name" value="Cyt/Deoxycyt_deaminase"/>
</dbReference>
<evidence type="ECO:0000313" key="6">
    <source>
        <dbReference type="EMBL" id="GAA0880497.1"/>
    </source>
</evidence>
<comment type="similarity">
    <text evidence="1">Belongs to the cytidine and deoxycytidylate deaminase family.</text>
</comment>
<name>A0ABP3YK45_9BACT</name>
<accession>A0ABP3YK45</accession>
<dbReference type="PROSITE" id="PS00903">
    <property type="entry name" value="CYT_DCMP_DEAMINASES_1"/>
    <property type="match status" value="1"/>
</dbReference>
<dbReference type="InterPro" id="IPR016193">
    <property type="entry name" value="Cytidine_deaminase-like"/>
</dbReference>
<sequence length="170" mass="18534">MVFSKLNFTVKKIILSSEIEELSPEELDHVEQTLLSRAQSVAKMAYSPYSDFQVGAAVLLENGEVFQSSNQENVSFPAGSCAERLVLGYAGANYPNSAPVMLAIVAKRAADENWADVSPCGICRQTINEAEKRFGKSVTVLILTATGNILRVRGISPLLPLKFNDFFTNS</sequence>
<evidence type="ECO:0000256" key="2">
    <source>
        <dbReference type="ARBA" id="ARBA00022723"/>
    </source>
</evidence>
<keyword evidence="7" id="KW-1185">Reference proteome</keyword>
<evidence type="ECO:0000256" key="1">
    <source>
        <dbReference type="ARBA" id="ARBA00006576"/>
    </source>
</evidence>
<keyword evidence="3" id="KW-0378">Hydrolase</keyword>
<dbReference type="CDD" id="cd01283">
    <property type="entry name" value="cytidine_deaminase"/>
    <property type="match status" value="1"/>
</dbReference>
<keyword evidence="2" id="KW-0479">Metal-binding</keyword>
<evidence type="ECO:0000256" key="3">
    <source>
        <dbReference type="ARBA" id="ARBA00022801"/>
    </source>
</evidence>
<organism evidence="6 7">
    <name type="scientific">Algoriphagus jejuensis</name>
    <dbReference type="NCBI Taxonomy" id="419934"/>
    <lineage>
        <taxon>Bacteria</taxon>
        <taxon>Pseudomonadati</taxon>
        <taxon>Bacteroidota</taxon>
        <taxon>Cytophagia</taxon>
        <taxon>Cytophagales</taxon>
        <taxon>Cyclobacteriaceae</taxon>
        <taxon>Algoriphagus</taxon>
    </lineage>
</organism>
<evidence type="ECO:0000259" key="5">
    <source>
        <dbReference type="PROSITE" id="PS51747"/>
    </source>
</evidence>
<dbReference type="InterPro" id="IPR016192">
    <property type="entry name" value="APOBEC/CMP_deaminase_Zn-bd"/>
</dbReference>
<dbReference type="NCBIfam" id="NF004064">
    <property type="entry name" value="PRK05578.1"/>
    <property type="match status" value="1"/>
</dbReference>
<comment type="caution">
    <text evidence="6">The sequence shown here is derived from an EMBL/GenBank/DDBJ whole genome shotgun (WGS) entry which is preliminary data.</text>
</comment>
<proteinExistence type="inferred from homology"/>
<protein>
    <submittedName>
        <fullName evidence="6">Cytidine deaminase</fullName>
    </submittedName>
</protein>
<dbReference type="SUPFAM" id="SSF53927">
    <property type="entry name" value="Cytidine deaminase-like"/>
    <property type="match status" value="1"/>
</dbReference>
<dbReference type="PANTHER" id="PTHR11644:SF2">
    <property type="entry name" value="CYTIDINE DEAMINASE"/>
    <property type="match status" value="1"/>
</dbReference>
<keyword evidence="4" id="KW-0862">Zinc</keyword>
<feature type="domain" description="CMP/dCMP-type deaminase" evidence="5">
    <location>
        <begin position="29"/>
        <end position="166"/>
    </location>
</feature>